<dbReference type="SUPFAM" id="SSF81606">
    <property type="entry name" value="PP2C-like"/>
    <property type="match status" value="1"/>
</dbReference>
<dbReference type="Proteomes" id="UP000482800">
    <property type="component" value="Unassembled WGS sequence"/>
</dbReference>
<evidence type="ECO:0000313" key="4">
    <source>
        <dbReference type="Proteomes" id="UP000482800"/>
    </source>
</evidence>
<evidence type="ECO:0000256" key="1">
    <source>
        <dbReference type="ARBA" id="ARBA00022801"/>
    </source>
</evidence>
<feature type="domain" description="PPM-type phosphatase" evidence="2">
    <location>
        <begin position="177"/>
        <end position="395"/>
    </location>
</feature>
<dbReference type="SUPFAM" id="SSF55781">
    <property type="entry name" value="GAF domain-like"/>
    <property type="match status" value="1"/>
</dbReference>
<gene>
    <name evidence="3" type="ORF">Phou_016600</name>
</gene>
<evidence type="ECO:0000259" key="2">
    <source>
        <dbReference type="SMART" id="SM00331"/>
    </source>
</evidence>
<reference evidence="3 4" key="1">
    <citation type="submission" date="2020-03" db="EMBL/GenBank/DDBJ databases">
        <title>Whole genome shotgun sequence of Phytohabitans houttuyneae NBRC 108639.</title>
        <authorList>
            <person name="Komaki H."/>
            <person name="Tamura T."/>
        </authorList>
    </citation>
    <scope>NUCLEOTIDE SEQUENCE [LARGE SCALE GENOMIC DNA]</scope>
    <source>
        <strain evidence="3 4">NBRC 108639</strain>
    </source>
</reference>
<dbReference type="SMART" id="SM00331">
    <property type="entry name" value="PP2C_SIG"/>
    <property type="match status" value="1"/>
</dbReference>
<dbReference type="PANTHER" id="PTHR43156:SF2">
    <property type="entry name" value="STAGE II SPORULATION PROTEIN E"/>
    <property type="match status" value="1"/>
</dbReference>
<dbReference type="GO" id="GO:0016791">
    <property type="term" value="F:phosphatase activity"/>
    <property type="evidence" value="ECO:0007669"/>
    <property type="project" value="TreeGrafter"/>
</dbReference>
<dbReference type="PANTHER" id="PTHR43156">
    <property type="entry name" value="STAGE II SPORULATION PROTEIN E-RELATED"/>
    <property type="match status" value="1"/>
</dbReference>
<protein>
    <recommendedName>
        <fullName evidence="2">PPM-type phosphatase domain-containing protein</fullName>
    </recommendedName>
</protein>
<dbReference type="Pfam" id="PF07228">
    <property type="entry name" value="SpoIIE"/>
    <property type="match status" value="1"/>
</dbReference>
<accession>A0A6V8K1M0</accession>
<name>A0A6V8K1M0_9ACTN</name>
<dbReference type="AlphaFoldDB" id="A0A6V8K1M0"/>
<reference evidence="3 4" key="2">
    <citation type="submission" date="2020-03" db="EMBL/GenBank/DDBJ databases">
        <authorList>
            <person name="Ichikawa N."/>
            <person name="Kimura A."/>
            <person name="Kitahashi Y."/>
            <person name="Uohara A."/>
        </authorList>
    </citation>
    <scope>NUCLEOTIDE SEQUENCE [LARGE SCALE GENOMIC DNA]</scope>
    <source>
        <strain evidence="3 4">NBRC 108639</strain>
    </source>
</reference>
<keyword evidence="4" id="KW-1185">Reference proteome</keyword>
<proteinExistence type="predicted"/>
<dbReference type="Gene3D" id="3.60.40.10">
    <property type="entry name" value="PPM-type phosphatase domain"/>
    <property type="match status" value="1"/>
</dbReference>
<dbReference type="InterPro" id="IPR001932">
    <property type="entry name" value="PPM-type_phosphatase-like_dom"/>
</dbReference>
<dbReference type="InterPro" id="IPR036457">
    <property type="entry name" value="PPM-type-like_dom_sf"/>
</dbReference>
<keyword evidence="1" id="KW-0378">Hydrolase</keyword>
<comment type="caution">
    <text evidence="3">The sequence shown here is derived from an EMBL/GenBank/DDBJ whole genome shotgun (WGS) entry which is preliminary data.</text>
</comment>
<dbReference type="InterPro" id="IPR052016">
    <property type="entry name" value="Bact_Sigma-Reg"/>
</dbReference>
<dbReference type="EMBL" id="BLPF01000001">
    <property type="protein sequence ID" value="GFJ77480.1"/>
    <property type="molecule type" value="Genomic_DNA"/>
</dbReference>
<sequence>MGRGGGELDADGAVRWLLREAPTVGVHELPELVAALAPLLDATAVIVYVVDYTQSRLVALPTLGGPDREPLSVDGTLAGRAFTTEQVQEQTAAGGRLWVPLVHGCDRLGVLEVEAAATGPASADVRDAGELVAAAVTQLLISRRRYSDLLEQRRRREPMQVAAEIMWGLLPPLSFATDQVLVAGVLEPCFDIGGDAFDYALNRQLLSVAVFDAVGHGTPASLLATLAIGAYRNARRCGLDLAGTARSVDKHLRAHQPGAMVSAVLAELDCGTGELRLIVAGHPAPLLLRDGRMIKTLPGPTALPLGLWHMSSDGPRVEVEGLHPGDQVLFYTDGVIEARTAQGEWFGVDRLVDFVTRALADQLPLPETMRRLVHAILAYQDDQLQDDASAVMLQWRAAKPPPRQ</sequence>
<evidence type="ECO:0000313" key="3">
    <source>
        <dbReference type="EMBL" id="GFJ77480.1"/>
    </source>
</evidence>
<organism evidence="3 4">
    <name type="scientific">Phytohabitans houttuyneae</name>
    <dbReference type="NCBI Taxonomy" id="1076126"/>
    <lineage>
        <taxon>Bacteria</taxon>
        <taxon>Bacillati</taxon>
        <taxon>Actinomycetota</taxon>
        <taxon>Actinomycetes</taxon>
        <taxon>Micromonosporales</taxon>
        <taxon>Micromonosporaceae</taxon>
    </lineage>
</organism>